<organism evidence="2 3">
    <name type="scientific">Treponema peruense</name>
    <dbReference type="NCBI Taxonomy" id="2787628"/>
    <lineage>
        <taxon>Bacteria</taxon>
        <taxon>Pseudomonadati</taxon>
        <taxon>Spirochaetota</taxon>
        <taxon>Spirochaetia</taxon>
        <taxon>Spirochaetales</taxon>
        <taxon>Treponemataceae</taxon>
        <taxon>Treponema</taxon>
    </lineage>
</organism>
<name>A0A7T3RBL2_9SPIR</name>
<proteinExistence type="predicted"/>
<dbReference type="Proteomes" id="UP000595224">
    <property type="component" value="Chromosome"/>
</dbReference>
<gene>
    <name evidence="2" type="ORF">IWA51_07415</name>
</gene>
<protein>
    <submittedName>
        <fullName evidence="2">Uncharacterized protein</fullName>
    </submittedName>
</protein>
<feature type="signal peptide" evidence="1">
    <location>
        <begin position="1"/>
        <end position="23"/>
    </location>
</feature>
<accession>A0A7T3RBL2</accession>
<dbReference type="RefSeq" id="WP_198441963.1">
    <property type="nucleotide sequence ID" value="NZ_CBCSHE010000001.1"/>
</dbReference>
<reference evidence="2 3" key="1">
    <citation type="submission" date="2020-11" db="EMBL/GenBank/DDBJ databases">
        <title>Treponema Peruensis nv. sp., first commensal Treponema isolated from human feces.</title>
        <authorList>
            <person name="Belkhou C."/>
            <person name="Raes J."/>
        </authorList>
    </citation>
    <scope>NUCLEOTIDE SEQUENCE [LARGE SCALE GENOMIC DNA]</scope>
    <source>
        <strain evidence="2 3">RCC2812</strain>
    </source>
</reference>
<evidence type="ECO:0000256" key="1">
    <source>
        <dbReference type="SAM" id="SignalP"/>
    </source>
</evidence>
<evidence type="ECO:0000313" key="3">
    <source>
        <dbReference type="Proteomes" id="UP000595224"/>
    </source>
</evidence>
<feature type="chain" id="PRO_5032306851" evidence="1">
    <location>
        <begin position="24"/>
        <end position="376"/>
    </location>
</feature>
<dbReference type="KEGG" id="tper:IWA51_07415"/>
<dbReference type="EMBL" id="CP064936">
    <property type="protein sequence ID" value="QQA00108.1"/>
    <property type="molecule type" value="Genomic_DNA"/>
</dbReference>
<evidence type="ECO:0000313" key="2">
    <source>
        <dbReference type="EMBL" id="QQA00108.1"/>
    </source>
</evidence>
<dbReference type="AlphaFoldDB" id="A0A7T3RBL2"/>
<keyword evidence="1" id="KW-0732">Signal</keyword>
<keyword evidence="3" id="KW-1185">Reference proteome</keyword>
<sequence>MKKTKTLAAAFAVIALASASLYAEDIEIPISENKKTEIANGLNAFAGNILVAAPQAATQQNVWADAYIGKLFPSLPPHFGVGISLGGTKMDMTGLKNAATAFEGMINDFVPDSGSSSITDQLKGTVDFGSIPDIFVMPTVSIDARIGGIFLPFDIGISAMMTNPSLFSVDLSDPNSITSMSAPMNFNAFGFNGSADYLTLGIDVRYCVLDGGVILPKVSVGAGYNITKGSFGISSDQSGVDANMNLSFNTQVIYVQAEVSKSIMIATVFGGARALVSNTSTSWAWNIKGTKSLGGNNLIISGEDSGSRNADTTSSTYQDGKWDFSGVQPQLYAGVGFNFLVFQTSLSVCADIRSFMDRTNYEKALWSGAFSFHVKF</sequence>